<accession>A0A061RJ09</accession>
<evidence type="ECO:0000313" key="4">
    <source>
        <dbReference type="EMBL" id="JAC72947.1"/>
    </source>
</evidence>
<dbReference type="SUPFAM" id="SSF48452">
    <property type="entry name" value="TPR-like"/>
    <property type="match status" value="1"/>
</dbReference>
<proteinExistence type="predicted"/>
<keyword evidence="2" id="KW-0802">TPR repeat</keyword>
<dbReference type="GO" id="GO:0016853">
    <property type="term" value="F:isomerase activity"/>
    <property type="evidence" value="ECO:0007669"/>
    <property type="project" value="UniProtKB-KW"/>
</dbReference>
<keyword evidence="4" id="KW-0413">Isomerase</keyword>
<feature type="compositionally biased region" description="Polar residues" evidence="3">
    <location>
        <begin position="94"/>
        <end position="104"/>
    </location>
</feature>
<keyword evidence="1" id="KW-0677">Repeat</keyword>
<dbReference type="PANTHER" id="PTHR11242:SF0">
    <property type="entry name" value="TPR_REGION DOMAIN-CONTAINING PROTEIN"/>
    <property type="match status" value="1"/>
</dbReference>
<evidence type="ECO:0000256" key="2">
    <source>
        <dbReference type="ARBA" id="ARBA00022803"/>
    </source>
</evidence>
<evidence type="ECO:0000256" key="1">
    <source>
        <dbReference type="ARBA" id="ARBA00022737"/>
    </source>
</evidence>
<reference evidence="4" key="1">
    <citation type="submission" date="2014-05" db="EMBL/GenBank/DDBJ databases">
        <title>The transcriptome of the halophilic microalga Tetraselmis sp. GSL018 isolated from the Great Salt Lake, Utah.</title>
        <authorList>
            <person name="Jinkerson R.E."/>
            <person name="D'Adamo S."/>
            <person name="Posewitz M.C."/>
        </authorList>
    </citation>
    <scope>NUCLEOTIDE SEQUENCE</scope>
    <source>
        <strain evidence="4">GSL018</strain>
    </source>
</reference>
<dbReference type="InterPro" id="IPR039663">
    <property type="entry name" value="AIP/AIPL1/TTC9"/>
</dbReference>
<feature type="compositionally biased region" description="Polar residues" evidence="3">
    <location>
        <begin position="41"/>
        <end position="54"/>
    </location>
</feature>
<feature type="compositionally biased region" description="Basic residues" evidence="3">
    <location>
        <begin position="57"/>
        <end position="68"/>
    </location>
</feature>
<evidence type="ECO:0000256" key="3">
    <source>
        <dbReference type="SAM" id="MobiDB-lite"/>
    </source>
</evidence>
<dbReference type="Gene3D" id="1.25.40.10">
    <property type="entry name" value="Tetratricopeptide repeat domain"/>
    <property type="match status" value="1"/>
</dbReference>
<dbReference type="PANTHER" id="PTHR11242">
    <property type="entry name" value="ARYL HYDROCARBON RECEPTOR INTERACTING PROTEIN RELATED"/>
    <property type="match status" value="1"/>
</dbReference>
<dbReference type="EMBL" id="GBEZ01012996">
    <property type="protein sequence ID" value="JAC72947.1"/>
    <property type="molecule type" value="Transcribed_RNA"/>
</dbReference>
<feature type="region of interest" description="Disordered" evidence="3">
    <location>
        <begin position="41"/>
        <end position="134"/>
    </location>
</feature>
<dbReference type="InterPro" id="IPR011990">
    <property type="entry name" value="TPR-like_helical_dom_sf"/>
</dbReference>
<protein>
    <submittedName>
        <fullName evidence="4">Peptidyl-prolyl cis-trans isomerase fkbp65-like</fullName>
    </submittedName>
</protein>
<sequence>MKPWLLERRPKEQVGSIQVMPPANVLLLRCLAWEAQPLQSANRCPPSLRSSFESTAKRSRRRCGRTPKGRPPAPLHRCLVSHQKLRQRQRPDAGSSSKTQTNLAGGSLFGRARTRSRGPIRAGHQEAPSTKEGLSEAIRKAGEIKSAQMKADPRRREWEEAPVWMRCTCGEEGELGDARRQGYEGKASASAAWRAEGNSLFKKGKYETAISSYAKSMAVFYWFKLKDGRRTDEVRLRDETEGLAEPQREEARDAVVKAFLNIAACLLKLGRWGECQYACNKALHFDEKNAKALYRRAQAYKAENSAYKLELAVRDLRRAVKAEPTNPELRRAYQRYSAELEEQNRRDGRTFGKMFGRGCLYSDAEAEAFRKPDEPSGLPPINKEAVALASKMGIDLQDPMVCSELARLHKESLCSASSSGHKGHNQQRRSRHWWIEMTLRYKWVAYFT</sequence>
<dbReference type="InterPro" id="IPR019734">
    <property type="entry name" value="TPR_rpt"/>
</dbReference>
<gene>
    <name evidence="4" type="ORF">TSPGSL018_30116</name>
</gene>
<organism evidence="4">
    <name type="scientific">Tetraselmis sp. GSL018</name>
    <dbReference type="NCBI Taxonomy" id="582737"/>
    <lineage>
        <taxon>Eukaryota</taxon>
        <taxon>Viridiplantae</taxon>
        <taxon>Chlorophyta</taxon>
        <taxon>core chlorophytes</taxon>
        <taxon>Chlorodendrophyceae</taxon>
        <taxon>Chlorodendrales</taxon>
        <taxon>Chlorodendraceae</taxon>
        <taxon>Tetraselmis</taxon>
    </lineage>
</organism>
<name>A0A061RJ09_9CHLO</name>
<dbReference type="SMART" id="SM00028">
    <property type="entry name" value="TPR"/>
    <property type="match status" value="3"/>
</dbReference>
<dbReference type="AlphaFoldDB" id="A0A061RJ09"/>